<evidence type="ECO:0000256" key="1">
    <source>
        <dbReference type="SAM" id="SignalP"/>
    </source>
</evidence>
<dbReference type="Gene3D" id="2.40.128.130">
    <property type="entry name" value="Autotransporter beta-domain"/>
    <property type="match status" value="1"/>
</dbReference>
<dbReference type="InterPro" id="IPR036709">
    <property type="entry name" value="Autotransporte_beta_dom_sf"/>
</dbReference>
<dbReference type="NCBIfam" id="TIGR01414">
    <property type="entry name" value="autotrans_barl"/>
    <property type="match status" value="1"/>
</dbReference>
<evidence type="ECO:0000313" key="3">
    <source>
        <dbReference type="EMBL" id="MBL4916854.1"/>
    </source>
</evidence>
<dbReference type="PROSITE" id="PS51208">
    <property type="entry name" value="AUTOTRANSPORTER"/>
    <property type="match status" value="1"/>
</dbReference>
<gene>
    <name evidence="3" type="ORF">JL811_06420</name>
</gene>
<protein>
    <submittedName>
        <fullName evidence="3">Autotransporter outer membrane beta-barrel domain-containing protein</fullName>
    </submittedName>
</protein>
<feature type="signal peptide" evidence="1">
    <location>
        <begin position="1"/>
        <end position="18"/>
    </location>
</feature>
<dbReference type="SUPFAM" id="SSF103515">
    <property type="entry name" value="Autotransporter"/>
    <property type="match status" value="1"/>
</dbReference>
<sequence length="723" mass="76954">MIRISAAVLAGLAPLSLAAEPVNMLFIGNSYTFGRTDPAMSYNSGNVTDLTSPERGGTFTDLTGSHAFEPHPWGGVPGIFKQLTDQAGLDYNVYLSTRNAASLRGHLLNSNPANWDLRGNMELMTWDKVVLQEQSANPLVRKVNEHGHDLGSDPEGFRYYADAIKNLVKSPEGTGELRDRDSFDGDTIDERQAACEAAGSSRVTCSRSRGEYVNPNASSDTQVYLYQTWARPNLIHGAFDTVRDDSDGSVSWLDTQSTETHYDTLEEITAELVAGYQDAFDYALQQGSTSYEGIAPVGQAFLSAVQSGVAARDFWANEAEATGSVDLWFEDGTHASKYGSYLSALTLFGETTGLDPLLFAEGEIAAQDMGISAEDAFALQRVASFLLNLIAAESSGDDLLASAQSAGGIVAQMADIVIAQQDTLNAHRLRAARGRLAAPAETGRFTPTVTVQGAARAEGGSAHGAGDVASLTAHVGGVWQHSADLSFGGTISLQRSNSDLRHGGDISAETVSAGLDAAWQRGGTWVVAGVGFSKSRLSGVRNFAMVSGLGYEFLQESFDVDTHAYTLNASLQGGHVFRPNSDFSYGPVFGIDYSRTRIGGHSEGTARRAVSYGKLDFESIELQLGGQMTRKVTLAGRPVTLSADLRYVRELAEGRPSMAMIVDSAGTTRAVAGADFDKSFGRIGLSAQMQLSPQAVSWLSLDGRIGHRGGAQARLGAGISVRF</sequence>
<evidence type="ECO:0000259" key="2">
    <source>
        <dbReference type="PROSITE" id="PS51208"/>
    </source>
</evidence>
<dbReference type="InterPro" id="IPR006315">
    <property type="entry name" value="OM_autotransptr_brl_dom"/>
</dbReference>
<organism evidence="3 4">
    <name type="scientific">Szabonella alba</name>
    <dbReference type="NCBI Taxonomy" id="2804194"/>
    <lineage>
        <taxon>Bacteria</taxon>
        <taxon>Pseudomonadati</taxon>
        <taxon>Pseudomonadota</taxon>
        <taxon>Alphaproteobacteria</taxon>
        <taxon>Rhodobacterales</taxon>
        <taxon>Paracoccaceae</taxon>
        <taxon>Szabonella</taxon>
    </lineage>
</organism>
<dbReference type="GO" id="GO:0016788">
    <property type="term" value="F:hydrolase activity, acting on ester bonds"/>
    <property type="evidence" value="ECO:0007669"/>
    <property type="project" value="UniProtKB-ARBA"/>
</dbReference>
<dbReference type="Gene3D" id="3.40.50.1110">
    <property type="entry name" value="SGNH hydrolase"/>
    <property type="match status" value="2"/>
</dbReference>
<dbReference type="RefSeq" id="WP_202687661.1">
    <property type="nucleotide sequence ID" value="NZ_JAESVN010000002.1"/>
</dbReference>
<accession>A0A8K0V6W7</accession>
<dbReference type="Proteomes" id="UP000648908">
    <property type="component" value="Unassembled WGS sequence"/>
</dbReference>
<feature type="chain" id="PRO_5035446690" evidence="1">
    <location>
        <begin position="19"/>
        <end position="723"/>
    </location>
</feature>
<evidence type="ECO:0000313" key="4">
    <source>
        <dbReference type="Proteomes" id="UP000648908"/>
    </source>
</evidence>
<reference evidence="3" key="1">
    <citation type="submission" date="2021-01" db="EMBL/GenBank/DDBJ databases">
        <title>Tabrizicola alba sp. nov. a motile alkaliphilic bacterium isolated from a soda lake.</title>
        <authorList>
            <person name="Szuroczki S."/>
            <person name="Abbaszade G."/>
            <person name="Schumann P."/>
            <person name="Toth E."/>
        </authorList>
    </citation>
    <scope>NUCLEOTIDE SEQUENCE</scope>
    <source>
        <strain evidence="3">DMG-N-6</strain>
    </source>
</reference>
<dbReference type="InterPro" id="IPR036514">
    <property type="entry name" value="SGNH_hydro_sf"/>
</dbReference>
<proteinExistence type="predicted"/>
<name>A0A8K0V6W7_9RHOB</name>
<keyword evidence="4" id="KW-1185">Reference proteome</keyword>
<dbReference type="EMBL" id="JAESVN010000002">
    <property type="protein sequence ID" value="MBL4916854.1"/>
    <property type="molecule type" value="Genomic_DNA"/>
</dbReference>
<dbReference type="GO" id="GO:0019867">
    <property type="term" value="C:outer membrane"/>
    <property type="evidence" value="ECO:0007669"/>
    <property type="project" value="InterPro"/>
</dbReference>
<dbReference type="Pfam" id="PF03797">
    <property type="entry name" value="Autotransporter"/>
    <property type="match status" value="1"/>
</dbReference>
<comment type="caution">
    <text evidence="3">The sequence shown here is derived from an EMBL/GenBank/DDBJ whole genome shotgun (WGS) entry which is preliminary data.</text>
</comment>
<dbReference type="SMART" id="SM00869">
    <property type="entry name" value="Autotransporter"/>
    <property type="match status" value="1"/>
</dbReference>
<dbReference type="InterPro" id="IPR005546">
    <property type="entry name" value="Autotransporte_beta"/>
</dbReference>
<feature type="domain" description="Autotransporter" evidence="2">
    <location>
        <begin position="444"/>
        <end position="723"/>
    </location>
</feature>
<dbReference type="AlphaFoldDB" id="A0A8K0V6W7"/>
<keyword evidence="1" id="KW-0732">Signal</keyword>